<accession>A0A895YHZ3</accession>
<keyword evidence="2" id="KW-1185">Reference proteome</keyword>
<proteinExistence type="predicted"/>
<protein>
    <submittedName>
        <fullName evidence="1">Uncharacterized protein</fullName>
    </submittedName>
</protein>
<sequence length="187" mass="20084">MSGLLAITLNARLRPLDRGEIFEDPLQEILDVEAPGSQVCGGGTQMAANGEPSCCDIDVELHGDQEAGLRLVVHTLESIGAPKGSTARLGDREPVSFGVAEGIGLYLNGTDLPEEVYATSDVNELISALQSRLADRGRIFSYWQGPTETALYFYGQSAATIRDLIQPVLAEHPLAQNHRLLSITPRG</sequence>
<evidence type="ECO:0000313" key="2">
    <source>
        <dbReference type="Proteomes" id="UP000662857"/>
    </source>
</evidence>
<dbReference type="RefSeq" id="WP_239676294.1">
    <property type="nucleotide sequence ID" value="NZ_CP070499.1"/>
</dbReference>
<reference evidence="1" key="1">
    <citation type="submission" date="2021-02" db="EMBL/GenBank/DDBJ databases">
        <title>Natrosporangium hydrolyticum gen. nov., sp. nov, a haloalkaliphilic actinobacterium from a soda solonchak soil.</title>
        <authorList>
            <person name="Sorokin D.Y."/>
            <person name="Khijniak T.V."/>
            <person name="Zakharycheva A.P."/>
            <person name="Boueva O.V."/>
            <person name="Ariskina E.V."/>
            <person name="Hahnke R.L."/>
            <person name="Bunk B."/>
            <person name="Sproer C."/>
            <person name="Schumann P."/>
            <person name="Evtushenko L.I."/>
            <person name="Kublanov I.V."/>
        </authorList>
    </citation>
    <scope>NUCLEOTIDE SEQUENCE</scope>
    <source>
        <strain evidence="1">DSM 106523</strain>
    </source>
</reference>
<name>A0A895YHZ3_9ACTN</name>
<dbReference type="EMBL" id="CP070499">
    <property type="protein sequence ID" value="QSB14176.1"/>
    <property type="molecule type" value="Genomic_DNA"/>
</dbReference>
<dbReference type="Proteomes" id="UP000662857">
    <property type="component" value="Chromosome"/>
</dbReference>
<dbReference type="AlphaFoldDB" id="A0A895YHZ3"/>
<organism evidence="1 2">
    <name type="scientific">Natronosporangium hydrolyticum</name>
    <dbReference type="NCBI Taxonomy" id="2811111"/>
    <lineage>
        <taxon>Bacteria</taxon>
        <taxon>Bacillati</taxon>
        <taxon>Actinomycetota</taxon>
        <taxon>Actinomycetes</taxon>
        <taxon>Micromonosporales</taxon>
        <taxon>Micromonosporaceae</taxon>
        <taxon>Natronosporangium</taxon>
    </lineage>
</organism>
<dbReference type="KEGG" id="nhy:JQS43_22050"/>
<gene>
    <name evidence="1" type="ORF">JQS43_22050</name>
</gene>
<evidence type="ECO:0000313" key="1">
    <source>
        <dbReference type="EMBL" id="QSB14176.1"/>
    </source>
</evidence>